<dbReference type="SUPFAM" id="SSF54695">
    <property type="entry name" value="POZ domain"/>
    <property type="match status" value="1"/>
</dbReference>
<dbReference type="EMBL" id="JALLPB020000290">
    <property type="protein sequence ID" value="KAL3810942.1"/>
    <property type="molecule type" value="Genomic_DNA"/>
</dbReference>
<sequence>MMMMMAGKGEGTRGVGGMPSNNGMGGSHNPTQHHRKRSRTYSLSGNNCTPPTNAYRHSRTTASGSGGNGHHNGGGDGGGGGGFVLDKDDRLLRLNVGGHPYDVVRTSIPLLETMMTDRWLVSGCLVDADGRVFIDRDGDAFGDILRYLRGGAEFLHELVRNGGVNGGGRGGGGGGNDDRLRRLRTEADYYGLHDLVQDIDVVTIGRRIVFDSNGGWGRVAGGCLPRNHRRRAAMLRREEEEEEGGGGGEERLNDDPRNVNGGDDDAAMVVGGIIDDDFVVQGAVDVLNDDDDTDEDEEHDDDDDENEDDNQNDEEEENDDPDEDNDDGEEEDDDDDHEEIDDDNQDDDEDDEEGEGRDDDDQPRPYKYWSWSKQYGNPEILRPHPTHTSSMIVGQDGSYLLLLRLAAALPSPLARIKWDQEEEEGRRVTRGGAARRRRGGRTSGNNEYGDANDVTDGGGGGGSVSRRGNELEEDYFVTVNIEAPLQAVMDAVDESQTHFPLLRMGLWDYRTEEEVTNEDPVFATFCAMDVVSLRAGDILSVSFMNDEISRERAPFPDNAPPDLVNSLTLVKVYGNTMARYERLKSSPNDIHSTLLENARGGDDRGPEGGGVGVVGYGGGGGNIPSSSKGKNTRGRNSRDHSFDESNDECAEDDSYQNQLDCEAEEFDRSLTRTARWISPRNDFPPTPFHPRLHSHSSSVIEFPHPGHYLLLGRVALGCRRDARFLSVLSGGPIEGHRAQLSVRSVGGRLLHAVGFVFESKPRLEWADLSILSENAMFNDVVHVPQEGSELSITTTGDCRLHPEGTEVGPFCSAVSQSLSCLLLDDEIMEVDRYMIGTVRNTSLGKREVKWFHTRSVSAPPGQGKGGTKSKPSLFDVDGHRLVWRGCLNNYQMNRYDNNGGSTVTVLVIGSLPPLQKGYILTLLKNNDPIAISITPESLDMKGRHCHYFQEIIELCDGDEIAVAQCAYGHEGDRSWREQLHVENRFVEFDTRIGHLSFVVLA</sequence>
<feature type="domain" description="Potassium channel tetramerisation-type BTB" evidence="2">
    <location>
        <begin position="92"/>
        <end position="156"/>
    </location>
</feature>
<feature type="compositionally biased region" description="Polar residues" evidence="1">
    <location>
        <begin position="40"/>
        <end position="52"/>
    </location>
</feature>
<dbReference type="Gene3D" id="3.30.710.10">
    <property type="entry name" value="Potassium Channel Kv1.1, Chain A"/>
    <property type="match status" value="1"/>
</dbReference>
<comment type="caution">
    <text evidence="3">The sequence shown here is derived from an EMBL/GenBank/DDBJ whole genome shotgun (WGS) entry which is preliminary data.</text>
</comment>
<feature type="compositionally biased region" description="Gly residues" evidence="1">
    <location>
        <begin position="8"/>
        <end position="17"/>
    </location>
</feature>
<feature type="region of interest" description="Disordered" evidence="1">
    <location>
        <begin position="234"/>
        <end position="266"/>
    </location>
</feature>
<dbReference type="InterPro" id="IPR011333">
    <property type="entry name" value="SKP1/BTB/POZ_sf"/>
</dbReference>
<proteinExistence type="predicted"/>
<organism evidence="3 4">
    <name type="scientific">Cyclostephanos tholiformis</name>
    <dbReference type="NCBI Taxonomy" id="382380"/>
    <lineage>
        <taxon>Eukaryota</taxon>
        <taxon>Sar</taxon>
        <taxon>Stramenopiles</taxon>
        <taxon>Ochrophyta</taxon>
        <taxon>Bacillariophyta</taxon>
        <taxon>Coscinodiscophyceae</taxon>
        <taxon>Thalassiosirophycidae</taxon>
        <taxon>Stephanodiscales</taxon>
        <taxon>Stephanodiscaceae</taxon>
        <taxon>Cyclostephanos</taxon>
    </lineage>
</organism>
<feature type="region of interest" description="Disordered" evidence="1">
    <location>
        <begin position="420"/>
        <end position="467"/>
    </location>
</feature>
<feature type="region of interest" description="Disordered" evidence="1">
    <location>
        <begin position="592"/>
        <end position="655"/>
    </location>
</feature>
<dbReference type="Proteomes" id="UP001530377">
    <property type="component" value="Unassembled WGS sequence"/>
</dbReference>
<reference evidence="3 4" key="1">
    <citation type="submission" date="2024-10" db="EMBL/GenBank/DDBJ databases">
        <title>Updated reference genomes for cyclostephanoid diatoms.</title>
        <authorList>
            <person name="Roberts W.R."/>
            <person name="Alverson A.J."/>
        </authorList>
    </citation>
    <scope>NUCLEOTIDE SEQUENCE [LARGE SCALE GENOMIC DNA]</scope>
    <source>
        <strain evidence="3 4">AJA228-03</strain>
    </source>
</reference>
<dbReference type="Pfam" id="PF02214">
    <property type="entry name" value="BTB_2"/>
    <property type="match status" value="1"/>
</dbReference>
<evidence type="ECO:0000259" key="2">
    <source>
        <dbReference type="Pfam" id="PF02214"/>
    </source>
</evidence>
<protein>
    <recommendedName>
        <fullName evidence="2">Potassium channel tetramerisation-type BTB domain-containing protein</fullName>
    </recommendedName>
</protein>
<feature type="compositionally biased region" description="Gly residues" evidence="1">
    <location>
        <begin position="64"/>
        <end position="82"/>
    </location>
</feature>
<feature type="region of interest" description="Disordered" evidence="1">
    <location>
        <begin position="287"/>
        <end position="370"/>
    </location>
</feature>
<feature type="compositionally biased region" description="Acidic residues" evidence="1">
    <location>
        <begin position="644"/>
        <end position="654"/>
    </location>
</feature>
<evidence type="ECO:0000313" key="3">
    <source>
        <dbReference type="EMBL" id="KAL3810942.1"/>
    </source>
</evidence>
<feature type="region of interest" description="Disordered" evidence="1">
    <location>
        <begin position="1"/>
        <end position="82"/>
    </location>
</feature>
<feature type="compositionally biased region" description="Basic and acidic residues" evidence="1">
    <location>
        <begin position="248"/>
        <end position="257"/>
    </location>
</feature>
<dbReference type="PANTHER" id="PTHR14499:SF136">
    <property type="entry name" value="GH08630P"/>
    <property type="match status" value="1"/>
</dbReference>
<dbReference type="PANTHER" id="PTHR14499">
    <property type="entry name" value="POTASSIUM CHANNEL TETRAMERIZATION DOMAIN-CONTAINING"/>
    <property type="match status" value="1"/>
</dbReference>
<evidence type="ECO:0000256" key="1">
    <source>
        <dbReference type="SAM" id="MobiDB-lite"/>
    </source>
</evidence>
<dbReference type="InterPro" id="IPR003131">
    <property type="entry name" value="T1-type_BTB"/>
</dbReference>
<feature type="compositionally biased region" description="Gly residues" evidence="1">
    <location>
        <begin position="607"/>
        <end position="622"/>
    </location>
</feature>
<keyword evidence="4" id="KW-1185">Reference proteome</keyword>
<feature type="compositionally biased region" description="Acidic residues" evidence="1">
    <location>
        <begin position="287"/>
        <end position="361"/>
    </location>
</feature>
<accession>A0ABD3RD37</accession>
<name>A0ABD3RD37_9STRA</name>
<gene>
    <name evidence="3" type="ORF">ACHAXA_005358</name>
</gene>
<evidence type="ECO:0000313" key="4">
    <source>
        <dbReference type="Proteomes" id="UP001530377"/>
    </source>
</evidence>
<dbReference type="AlphaFoldDB" id="A0ABD3RD37"/>